<dbReference type="SUPFAM" id="SSF103473">
    <property type="entry name" value="MFS general substrate transporter"/>
    <property type="match status" value="2"/>
</dbReference>
<dbReference type="EnsemblMetazoa" id="SMAR004871-RA">
    <property type="protein sequence ID" value="SMAR004871-PA"/>
    <property type="gene ID" value="SMAR004871"/>
</dbReference>
<dbReference type="STRING" id="126957.T1IUP3"/>
<dbReference type="PhylomeDB" id="T1IUP3"/>
<feature type="compositionally biased region" description="Polar residues" evidence="6">
    <location>
        <begin position="737"/>
        <end position="748"/>
    </location>
</feature>
<dbReference type="eggNOG" id="KOG3762">
    <property type="taxonomic scope" value="Eukaryota"/>
</dbReference>
<evidence type="ECO:0000256" key="6">
    <source>
        <dbReference type="SAM" id="MobiDB-lite"/>
    </source>
</evidence>
<keyword evidence="10" id="KW-1185">Reference proteome</keyword>
<feature type="transmembrane region" description="Helical" evidence="7">
    <location>
        <begin position="636"/>
        <end position="656"/>
    </location>
</feature>
<evidence type="ECO:0000313" key="9">
    <source>
        <dbReference type="EnsemblMetazoa" id="SMAR004871-PA"/>
    </source>
</evidence>
<evidence type="ECO:0000313" key="10">
    <source>
        <dbReference type="Proteomes" id="UP000014500"/>
    </source>
</evidence>
<feature type="transmembrane region" description="Helical" evidence="7">
    <location>
        <begin position="262"/>
        <end position="291"/>
    </location>
</feature>
<name>T1IUP3_STRMM</name>
<dbReference type="EMBL" id="JH431551">
    <property type="status" value="NOT_ANNOTATED_CDS"/>
    <property type="molecule type" value="Genomic_DNA"/>
</dbReference>
<proteinExistence type="inferred from homology"/>
<organism evidence="9 10">
    <name type="scientific">Strigamia maritima</name>
    <name type="common">European centipede</name>
    <name type="synonym">Geophilus maritimus</name>
    <dbReference type="NCBI Taxonomy" id="126957"/>
    <lineage>
        <taxon>Eukaryota</taxon>
        <taxon>Metazoa</taxon>
        <taxon>Ecdysozoa</taxon>
        <taxon>Arthropoda</taxon>
        <taxon>Myriapoda</taxon>
        <taxon>Chilopoda</taxon>
        <taxon>Pleurostigmophora</taxon>
        <taxon>Geophilomorpha</taxon>
        <taxon>Linotaeniidae</taxon>
        <taxon>Strigamia</taxon>
    </lineage>
</organism>
<dbReference type="Proteomes" id="UP000014500">
    <property type="component" value="Unassembled WGS sequence"/>
</dbReference>
<dbReference type="InterPro" id="IPR024989">
    <property type="entry name" value="MFS_assoc_dom"/>
</dbReference>
<feature type="region of interest" description="Disordered" evidence="6">
    <location>
        <begin position="1"/>
        <end position="41"/>
    </location>
</feature>
<accession>T1IUP3</accession>
<dbReference type="HOGENOM" id="CLU_013133_2_0_1"/>
<dbReference type="OMA" id="ANQHNPF"/>
<feature type="region of interest" description="Disordered" evidence="6">
    <location>
        <begin position="386"/>
        <end position="453"/>
    </location>
</feature>
<evidence type="ECO:0000256" key="7">
    <source>
        <dbReference type="SAM" id="Phobius"/>
    </source>
</evidence>
<feature type="transmembrane region" description="Helical" evidence="7">
    <location>
        <begin position="483"/>
        <end position="503"/>
    </location>
</feature>
<evidence type="ECO:0000256" key="1">
    <source>
        <dbReference type="ARBA" id="ARBA00004141"/>
    </source>
</evidence>
<keyword evidence="5 7" id="KW-0472">Membrane</keyword>
<comment type="subcellular location">
    <subcellularLocation>
        <location evidence="1">Membrane</location>
        <topology evidence="1">Multi-pass membrane protein</topology>
    </subcellularLocation>
</comment>
<evidence type="ECO:0000259" key="8">
    <source>
        <dbReference type="Pfam" id="PF12832"/>
    </source>
</evidence>
<dbReference type="Pfam" id="PF12832">
    <property type="entry name" value="MFS_1_like"/>
    <property type="match status" value="1"/>
</dbReference>
<keyword evidence="4 7" id="KW-1133">Transmembrane helix</keyword>
<dbReference type="AlphaFoldDB" id="T1IUP3"/>
<comment type="similarity">
    <text evidence="2">Belongs to the major facilitator superfamily. MFSD6 family.</text>
</comment>
<feature type="compositionally biased region" description="Basic and acidic residues" evidence="6">
    <location>
        <begin position="10"/>
        <end position="24"/>
    </location>
</feature>
<dbReference type="InterPro" id="IPR051717">
    <property type="entry name" value="MFS_MFSD6"/>
</dbReference>
<dbReference type="CDD" id="cd17335">
    <property type="entry name" value="MFS_MFSD6"/>
    <property type="match status" value="1"/>
</dbReference>
<feature type="compositionally biased region" description="Low complexity" evidence="6">
    <location>
        <begin position="386"/>
        <end position="405"/>
    </location>
</feature>
<evidence type="ECO:0000256" key="3">
    <source>
        <dbReference type="ARBA" id="ARBA00022692"/>
    </source>
</evidence>
<dbReference type="PANTHER" id="PTHR16172">
    <property type="entry name" value="MAJOR FACILITATOR SUPERFAMILY DOMAIN-CONTAINING PROTEIN 6-LIKE"/>
    <property type="match status" value="1"/>
</dbReference>
<reference evidence="10" key="1">
    <citation type="submission" date="2011-05" db="EMBL/GenBank/DDBJ databases">
        <authorList>
            <person name="Richards S.R."/>
            <person name="Qu J."/>
            <person name="Jiang H."/>
            <person name="Jhangiani S.N."/>
            <person name="Agravi P."/>
            <person name="Goodspeed R."/>
            <person name="Gross S."/>
            <person name="Mandapat C."/>
            <person name="Jackson L."/>
            <person name="Mathew T."/>
            <person name="Pu L."/>
            <person name="Thornton R."/>
            <person name="Saada N."/>
            <person name="Wilczek-Boney K.B."/>
            <person name="Lee S."/>
            <person name="Kovar C."/>
            <person name="Wu Y."/>
            <person name="Scherer S.E."/>
            <person name="Worley K.C."/>
            <person name="Muzny D.M."/>
            <person name="Gibbs R."/>
        </authorList>
    </citation>
    <scope>NUCLEOTIDE SEQUENCE</scope>
    <source>
        <strain evidence="10">Brora</strain>
    </source>
</reference>
<protein>
    <recommendedName>
        <fullName evidence="8">Major facilitator superfamily associated domain-containing protein</fullName>
    </recommendedName>
</protein>
<feature type="domain" description="Major facilitator superfamily associated" evidence="8">
    <location>
        <begin position="65"/>
        <end position="637"/>
    </location>
</feature>
<feature type="transmembrane region" description="Helical" evidence="7">
    <location>
        <begin position="515"/>
        <end position="533"/>
    </location>
</feature>
<feature type="transmembrane region" description="Helical" evidence="7">
    <location>
        <begin position="133"/>
        <end position="157"/>
    </location>
</feature>
<dbReference type="InterPro" id="IPR036259">
    <property type="entry name" value="MFS_trans_sf"/>
</dbReference>
<dbReference type="GO" id="GO:0016020">
    <property type="term" value="C:membrane"/>
    <property type="evidence" value="ECO:0007669"/>
    <property type="project" value="UniProtKB-SubCell"/>
</dbReference>
<dbReference type="PANTHER" id="PTHR16172:SF2">
    <property type="entry name" value="MAJOR FACILITATOR SUPERFAMILY DOMAIN-CONTAINING PROTEIN 6"/>
    <property type="match status" value="1"/>
</dbReference>
<feature type="transmembrane region" description="Helical" evidence="7">
    <location>
        <begin position="303"/>
        <end position="320"/>
    </location>
</feature>
<evidence type="ECO:0000256" key="2">
    <source>
        <dbReference type="ARBA" id="ARBA00005241"/>
    </source>
</evidence>
<feature type="region of interest" description="Disordered" evidence="6">
    <location>
        <begin position="714"/>
        <end position="748"/>
    </location>
</feature>
<feature type="transmembrane region" description="Helical" evidence="7">
    <location>
        <begin position="68"/>
        <end position="87"/>
    </location>
</feature>
<evidence type="ECO:0000256" key="4">
    <source>
        <dbReference type="ARBA" id="ARBA00022989"/>
    </source>
</evidence>
<keyword evidence="3 7" id="KW-0812">Transmembrane</keyword>
<feature type="compositionally biased region" description="Gly residues" evidence="6">
    <location>
        <begin position="722"/>
        <end position="735"/>
    </location>
</feature>
<feature type="transmembrane region" description="Helical" evidence="7">
    <location>
        <begin position="340"/>
        <end position="359"/>
    </location>
</feature>
<reference evidence="9" key="2">
    <citation type="submission" date="2015-02" db="UniProtKB">
        <authorList>
            <consortium name="EnsemblMetazoa"/>
        </authorList>
    </citation>
    <scope>IDENTIFICATION</scope>
</reference>
<evidence type="ECO:0000256" key="5">
    <source>
        <dbReference type="ARBA" id="ARBA00023136"/>
    </source>
</evidence>
<sequence>MVETNSLQFESDKQNEVRSSENNKRPTQLPSQFPAFSGRPPIPTLGHSELVDRMCSSVDQDLLISKTFYFFFFSAFGSLFPLMGIFFKQLGMNPVQCGVLVGFRPLVEFISAPFWGSMADQYRKGKQILLSSLFCWILFTLSLSFVQTPVAVCVIYNRTHHLLVKPKEVHDLMRPKRSISNDTLSTLNVFESEEFLEYPYQEELVRVRRHWDDNNLPPGHITGQSPIALDFADNYDNDLHSSFVKPVFSTVVYKKDDVRKTFLLILLIVTVGEFFSAPAITLADSVTLTYLGENANNYGKQRMFGSLGWGLAMFFVGIALDHSTVFPYHPCGSPHEHERNYTICFAVFCVLMGCALITATQFRFDYELFDEDIALKQLPKLDHVQQQQQYQQQNHYDQPQQYQQQDEPPEFQVQPTNPFKTELEENNQTSFPVPNGEYSAPENTGEAVPEKPEKSKVFASTTKRIPEWLQVLKTIANLRYGSFLFVAWWMGFGIGLVFTFLFWHLQDLGGTPTLFGVASVINHTSEIAAYFFSFRLIKRLGHVKVLCIGLTGNLARFLYISWVSDPWWVLPFEFLQGITHAAVWAACCSYITQATSMQLRTSAQGVLQGLHHGLGRGCGAVLGGFVATYAGTAIAFRLYGVFCLIFLAAFVFIHFYRVEEGSFVAPQEEEPHEVLEDNIQLAPHGVPSSPMPRVLSSSRLEHLNGNIFEPHTTAGHLDIPKSGGGGGGGSGGPGGNWNPSNFTGNKNSDVQFTRKSLEEAFQLKTKGSFDYDYITNNYKNSNDLFSACNNNNSEVELLKAPMPKMKIASQQPEIKSSEASYA</sequence>
<dbReference type="Gene3D" id="1.20.1250.20">
    <property type="entry name" value="MFS general substrate transporter like domains"/>
    <property type="match status" value="3"/>
</dbReference>